<reference evidence="2" key="2">
    <citation type="journal article" date="2021" name="Microbiome">
        <title>Successional dynamics and alternative stable states in a saline activated sludge microbial community over 9 years.</title>
        <authorList>
            <person name="Wang Y."/>
            <person name="Ye J."/>
            <person name="Ju F."/>
            <person name="Liu L."/>
            <person name="Boyd J.A."/>
            <person name="Deng Y."/>
            <person name="Parks D.H."/>
            <person name="Jiang X."/>
            <person name="Yin X."/>
            <person name="Woodcroft B.J."/>
            <person name="Tyson G.W."/>
            <person name="Hugenholtz P."/>
            <person name="Polz M.F."/>
            <person name="Zhang T."/>
        </authorList>
    </citation>
    <scope>NUCLEOTIDE SEQUENCE</scope>
    <source>
        <strain evidence="2">HKST-UBA12</strain>
    </source>
</reference>
<dbReference type="Gene3D" id="3.90.79.10">
    <property type="entry name" value="Nucleoside Triphosphate Pyrophosphohydrolase"/>
    <property type="match status" value="1"/>
</dbReference>
<dbReference type="InterPro" id="IPR000086">
    <property type="entry name" value="NUDIX_hydrolase_dom"/>
</dbReference>
<comment type="caution">
    <text evidence="2">The sequence shown here is derived from an EMBL/GenBank/DDBJ whole genome shotgun (WGS) entry which is preliminary data.</text>
</comment>
<accession>A0A955L069</accession>
<protein>
    <submittedName>
        <fullName evidence="2">NUDIX hydrolase</fullName>
    </submittedName>
</protein>
<dbReference type="GO" id="GO:0016787">
    <property type="term" value="F:hydrolase activity"/>
    <property type="evidence" value="ECO:0007669"/>
    <property type="project" value="UniProtKB-KW"/>
</dbReference>
<sequence length="156" mass="18106">MPQDQKNYFAWADNGHHLHLSVGAIIENEEGELMVMHLPNIDTPYFFPAKTHHPGQSLEETLQLVTKEIGWELEILEYLGSTVAKFPIPSDQQQVVKTTIWFRCKPISQVERDKDDRDFPAEVRWETIERLTEISREQSDVAEIGDLRPVIKLLQQ</sequence>
<dbReference type="CDD" id="cd02883">
    <property type="entry name" value="NUDIX_Hydrolase"/>
    <property type="match status" value="1"/>
</dbReference>
<dbReference type="SUPFAM" id="SSF55811">
    <property type="entry name" value="Nudix"/>
    <property type="match status" value="1"/>
</dbReference>
<gene>
    <name evidence="2" type="ORF">KC640_00765</name>
</gene>
<dbReference type="AlphaFoldDB" id="A0A955L069"/>
<dbReference type="InterPro" id="IPR015797">
    <property type="entry name" value="NUDIX_hydrolase-like_dom_sf"/>
</dbReference>
<proteinExistence type="predicted"/>
<feature type="domain" description="Nudix hydrolase" evidence="1">
    <location>
        <begin position="18"/>
        <end position="133"/>
    </location>
</feature>
<name>A0A955L069_9BACT</name>
<organism evidence="2 3">
    <name type="scientific">Candidatus Dojkabacteria bacterium</name>
    <dbReference type="NCBI Taxonomy" id="2099670"/>
    <lineage>
        <taxon>Bacteria</taxon>
        <taxon>Candidatus Dojkabacteria</taxon>
    </lineage>
</organism>
<keyword evidence="2" id="KW-0378">Hydrolase</keyword>
<evidence type="ECO:0000313" key="3">
    <source>
        <dbReference type="Proteomes" id="UP000760819"/>
    </source>
</evidence>
<evidence type="ECO:0000313" key="2">
    <source>
        <dbReference type="EMBL" id="MCA9378935.1"/>
    </source>
</evidence>
<dbReference type="EMBL" id="JAGQLI010000038">
    <property type="protein sequence ID" value="MCA9378935.1"/>
    <property type="molecule type" value="Genomic_DNA"/>
</dbReference>
<evidence type="ECO:0000259" key="1">
    <source>
        <dbReference type="Pfam" id="PF00293"/>
    </source>
</evidence>
<dbReference type="Pfam" id="PF00293">
    <property type="entry name" value="NUDIX"/>
    <property type="match status" value="1"/>
</dbReference>
<dbReference type="Proteomes" id="UP000760819">
    <property type="component" value="Unassembled WGS sequence"/>
</dbReference>
<reference evidence="2" key="1">
    <citation type="submission" date="2020-04" db="EMBL/GenBank/DDBJ databases">
        <authorList>
            <person name="Zhang T."/>
        </authorList>
    </citation>
    <scope>NUCLEOTIDE SEQUENCE</scope>
    <source>
        <strain evidence="2">HKST-UBA12</strain>
    </source>
</reference>